<feature type="compositionally biased region" description="Basic and acidic residues" evidence="1">
    <location>
        <begin position="343"/>
        <end position="361"/>
    </location>
</feature>
<dbReference type="InterPro" id="IPR053056">
    <property type="entry name" value="Lipid_Metab_Assoc_Protein"/>
</dbReference>
<evidence type="ECO:0000256" key="1">
    <source>
        <dbReference type="SAM" id="MobiDB-lite"/>
    </source>
</evidence>
<proteinExistence type="predicted"/>
<comment type="caution">
    <text evidence="2">The sequence shown here is derived from an EMBL/GenBank/DDBJ whole genome shotgun (WGS) entry which is preliminary data.</text>
</comment>
<dbReference type="EMBL" id="JANTQA010000070">
    <property type="protein sequence ID" value="KAJ3425510.1"/>
    <property type="molecule type" value="Genomic_DNA"/>
</dbReference>
<name>A0AAV7Y9E6_9EUKA</name>
<dbReference type="Proteomes" id="UP001146793">
    <property type="component" value="Unassembled WGS sequence"/>
</dbReference>
<sequence length="440" mass="51634">MSLYQPLLKNTSLYQIVSEEEEEEVSTDSEFEFNYDLDEINNKLIALFFVRFDVRVGNVVEWVLPENFGTDGLEFKALVSSFHQLDEDYVFFKFDKFYGLASLYCETIEDEEESKKERGVRMRSLGVLSLSYTNLYPHLEFLRKSSSELVYDKNEDFSSQFSHLIEYFEEHQTKTSLEELREIAPTIPFQKLELHHPIATMSAFCAYFEQNLFLIWKASHLRLKVLFLSAPPIALLSSRIYSSCLIATFHKNDPLLKYIPKLNPLFYVNLVETEMLQSSNHFIAFSTETIFFHKPDIWDICFQNNTPTISQDLKKSKTLEVTEGDKKRWQTISNILQKSKSLQNEKENENEKEKEKETEKRKYGTFSDSQLLNDTIIKTFRNWNDNLLKFFVRAETGESTITISEIEELSFHKSDRIFLQDLLNLYNIDATIEKNSCCCC</sequence>
<evidence type="ECO:0000313" key="2">
    <source>
        <dbReference type="EMBL" id="KAJ3425510.1"/>
    </source>
</evidence>
<dbReference type="Pfam" id="PF09804">
    <property type="entry name" value="DENND11"/>
    <property type="match status" value="1"/>
</dbReference>
<accession>A0AAV7Y9E6</accession>
<dbReference type="InterPro" id="IPR018626">
    <property type="entry name" value="LCHN/Anr2"/>
</dbReference>
<feature type="region of interest" description="Disordered" evidence="1">
    <location>
        <begin position="340"/>
        <end position="361"/>
    </location>
</feature>
<evidence type="ECO:0000313" key="3">
    <source>
        <dbReference type="Proteomes" id="UP001146793"/>
    </source>
</evidence>
<dbReference type="PANTHER" id="PTHR28153">
    <property type="entry name" value="PROTEIN, PUTATIVE-RELATED"/>
    <property type="match status" value="1"/>
</dbReference>
<dbReference type="PANTHER" id="PTHR28153:SF1">
    <property type="entry name" value="DUF4484 DOMAIN-CONTAINING PROTEIN"/>
    <property type="match status" value="1"/>
</dbReference>
<gene>
    <name evidence="2" type="ORF">M0812_27955</name>
</gene>
<reference evidence="2" key="1">
    <citation type="submission" date="2022-08" db="EMBL/GenBank/DDBJ databases">
        <title>Novel sulphate-reducing endosymbionts in the free-living metamonad Anaeramoeba.</title>
        <authorList>
            <person name="Jerlstrom-Hultqvist J."/>
            <person name="Cepicka I."/>
            <person name="Gallot-Lavallee L."/>
            <person name="Salas-Leiva D."/>
            <person name="Curtis B.A."/>
            <person name="Zahonova K."/>
            <person name="Pipaliya S."/>
            <person name="Dacks J."/>
            <person name="Roger A.J."/>
        </authorList>
    </citation>
    <scope>NUCLEOTIDE SEQUENCE</scope>
    <source>
        <strain evidence="2">Busselton2</strain>
    </source>
</reference>
<dbReference type="AlphaFoldDB" id="A0AAV7Y9E6"/>
<organism evidence="2 3">
    <name type="scientific">Anaeramoeba flamelloides</name>
    <dbReference type="NCBI Taxonomy" id="1746091"/>
    <lineage>
        <taxon>Eukaryota</taxon>
        <taxon>Metamonada</taxon>
        <taxon>Anaeramoebidae</taxon>
        <taxon>Anaeramoeba</taxon>
    </lineage>
</organism>
<dbReference type="GO" id="GO:0005811">
    <property type="term" value="C:lipid droplet"/>
    <property type="evidence" value="ECO:0007669"/>
    <property type="project" value="TreeGrafter"/>
</dbReference>
<protein>
    <submittedName>
        <fullName evidence="2">Protein lchn</fullName>
    </submittedName>
</protein>